<evidence type="ECO:0000259" key="15">
    <source>
        <dbReference type="PROSITE" id="PS50893"/>
    </source>
</evidence>
<dbReference type="PANTHER" id="PTHR24221">
    <property type="entry name" value="ATP-BINDING CASSETTE SUB-FAMILY B"/>
    <property type="match status" value="1"/>
</dbReference>
<evidence type="ECO:0000259" key="16">
    <source>
        <dbReference type="PROSITE" id="PS50929"/>
    </source>
</evidence>
<dbReference type="PROSITE" id="PS50893">
    <property type="entry name" value="ABC_TRANSPORTER_2"/>
    <property type="match status" value="1"/>
</dbReference>
<dbReference type="Pfam" id="PF00664">
    <property type="entry name" value="ABC_membrane"/>
    <property type="match status" value="1"/>
</dbReference>
<evidence type="ECO:0000313" key="17">
    <source>
        <dbReference type="Proteomes" id="UP000887566"/>
    </source>
</evidence>
<evidence type="ECO:0000256" key="3">
    <source>
        <dbReference type="ARBA" id="ARBA00012191"/>
    </source>
</evidence>
<dbReference type="InterPro" id="IPR036640">
    <property type="entry name" value="ABC1_TM_sf"/>
</dbReference>
<keyword evidence="10 14" id="KW-1133">Transmembrane helix</keyword>
<dbReference type="Gene3D" id="3.40.50.300">
    <property type="entry name" value="P-loop containing nucleotide triphosphate hydrolases"/>
    <property type="match status" value="1"/>
</dbReference>
<dbReference type="Proteomes" id="UP000887566">
    <property type="component" value="Unplaced"/>
</dbReference>
<dbReference type="PROSITE" id="PS00211">
    <property type="entry name" value="ABC_TRANSPORTER_1"/>
    <property type="match status" value="1"/>
</dbReference>
<reference evidence="18" key="1">
    <citation type="submission" date="2022-11" db="UniProtKB">
        <authorList>
            <consortium name="WormBaseParasite"/>
        </authorList>
    </citation>
    <scope>IDENTIFICATION</scope>
</reference>
<dbReference type="GO" id="GO:0008559">
    <property type="term" value="F:ABC-type xenobiotic transporter activity"/>
    <property type="evidence" value="ECO:0007669"/>
    <property type="project" value="UniProtKB-EC"/>
</dbReference>
<dbReference type="Gene3D" id="1.20.1560.10">
    <property type="entry name" value="ABC transporter type 1, transmembrane domain"/>
    <property type="match status" value="2"/>
</dbReference>
<evidence type="ECO:0000256" key="4">
    <source>
        <dbReference type="ARBA" id="ARBA00022448"/>
    </source>
</evidence>
<dbReference type="PANTHER" id="PTHR24221:SF634">
    <property type="entry name" value="MULTIDRUG RESISTANCE PROTEIN PGP-1"/>
    <property type="match status" value="1"/>
</dbReference>
<feature type="domain" description="ABC transporter" evidence="15">
    <location>
        <begin position="146"/>
        <end position="384"/>
    </location>
</feature>
<keyword evidence="17" id="KW-1185">Reference proteome</keyword>
<keyword evidence="6" id="KW-0677">Repeat</keyword>
<evidence type="ECO:0000256" key="5">
    <source>
        <dbReference type="ARBA" id="ARBA00022692"/>
    </source>
</evidence>
<evidence type="ECO:0000256" key="2">
    <source>
        <dbReference type="ARBA" id="ARBA00007577"/>
    </source>
</evidence>
<dbReference type="GO" id="GO:0016020">
    <property type="term" value="C:membrane"/>
    <property type="evidence" value="ECO:0007669"/>
    <property type="project" value="UniProtKB-SubCell"/>
</dbReference>
<protein>
    <recommendedName>
        <fullName evidence="3">ABC-type xenobiotic transporter</fullName>
        <ecNumber evidence="3">7.6.2.2</ecNumber>
    </recommendedName>
</protein>
<keyword evidence="7" id="KW-0547">Nucleotide-binding</keyword>
<feature type="domain" description="ABC transmembrane type-1" evidence="16">
    <location>
        <begin position="1"/>
        <end position="112"/>
    </location>
</feature>
<comment type="similarity">
    <text evidence="2">Belongs to the ABC transporter superfamily. ABCB family. Multidrug resistance exporter (TC 3.A.1.201) subfamily.</text>
</comment>
<comment type="catalytic activity">
    <reaction evidence="13">
        <text>ATP + H2O + xenobioticSide 1 = ADP + phosphate + xenobioticSide 2.</text>
        <dbReference type="EC" id="7.6.2.2"/>
    </reaction>
</comment>
<evidence type="ECO:0000256" key="11">
    <source>
        <dbReference type="ARBA" id="ARBA00023136"/>
    </source>
</evidence>
<dbReference type="SMART" id="SM00382">
    <property type="entry name" value="AAA"/>
    <property type="match status" value="1"/>
</dbReference>
<dbReference type="GO" id="GO:0005524">
    <property type="term" value="F:ATP binding"/>
    <property type="evidence" value="ECO:0007669"/>
    <property type="project" value="UniProtKB-KW"/>
</dbReference>
<keyword evidence="4" id="KW-0813">Transport</keyword>
<keyword evidence="8" id="KW-0067">ATP-binding</keyword>
<evidence type="ECO:0000256" key="10">
    <source>
        <dbReference type="ARBA" id="ARBA00022989"/>
    </source>
</evidence>
<dbReference type="CDD" id="cd03249">
    <property type="entry name" value="ABC_MTABC3_MDL1_MDL2"/>
    <property type="match status" value="1"/>
</dbReference>
<evidence type="ECO:0000256" key="7">
    <source>
        <dbReference type="ARBA" id="ARBA00022741"/>
    </source>
</evidence>
<organism evidence="17 18">
    <name type="scientific">Plectus sambesii</name>
    <dbReference type="NCBI Taxonomy" id="2011161"/>
    <lineage>
        <taxon>Eukaryota</taxon>
        <taxon>Metazoa</taxon>
        <taxon>Ecdysozoa</taxon>
        <taxon>Nematoda</taxon>
        <taxon>Chromadorea</taxon>
        <taxon>Plectida</taxon>
        <taxon>Plectina</taxon>
        <taxon>Plectoidea</taxon>
        <taxon>Plectidae</taxon>
        <taxon>Plectus</taxon>
    </lineage>
</organism>
<proteinExistence type="inferred from homology"/>
<feature type="transmembrane region" description="Helical" evidence="14">
    <location>
        <begin position="89"/>
        <end position="107"/>
    </location>
</feature>
<keyword evidence="5 14" id="KW-0812">Transmembrane</keyword>
<evidence type="ECO:0000256" key="6">
    <source>
        <dbReference type="ARBA" id="ARBA00022737"/>
    </source>
</evidence>
<dbReference type="GO" id="GO:0016887">
    <property type="term" value="F:ATP hydrolysis activity"/>
    <property type="evidence" value="ECO:0007669"/>
    <property type="project" value="InterPro"/>
</dbReference>
<dbReference type="AlphaFoldDB" id="A0A914WT77"/>
<dbReference type="InterPro" id="IPR003593">
    <property type="entry name" value="AAA+_ATPase"/>
</dbReference>
<evidence type="ECO:0000256" key="1">
    <source>
        <dbReference type="ARBA" id="ARBA00004141"/>
    </source>
</evidence>
<dbReference type="InterPro" id="IPR003439">
    <property type="entry name" value="ABC_transporter-like_ATP-bd"/>
</dbReference>
<keyword evidence="11 14" id="KW-0472">Membrane</keyword>
<dbReference type="Pfam" id="PF00005">
    <property type="entry name" value="ABC_tran"/>
    <property type="match status" value="1"/>
</dbReference>
<dbReference type="InterPro" id="IPR011527">
    <property type="entry name" value="ABC1_TM_dom"/>
</dbReference>
<dbReference type="InterPro" id="IPR027417">
    <property type="entry name" value="P-loop_NTPase"/>
</dbReference>
<dbReference type="WBParaSite" id="PSAMB.scaffold530size47860.g6632.t1">
    <property type="protein sequence ID" value="PSAMB.scaffold530size47860.g6632.t1"/>
    <property type="gene ID" value="PSAMB.scaffold530size47860.g6632"/>
</dbReference>
<dbReference type="FunFam" id="3.40.50.300:FF:000479">
    <property type="entry name" value="Multidrug resistance protein 1A"/>
    <property type="match status" value="1"/>
</dbReference>
<accession>A0A914WT77</accession>
<evidence type="ECO:0000256" key="12">
    <source>
        <dbReference type="ARBA" id="ARBA00023180"/>
    </source>
</evidence>
<dbReference type="SUPFAM" id="SSF52540">
    <property type="entry name" value="P-loop containing nucleoside triphosphate hydrolases"/>
    <property type="match status" value="1"/>
</dbReference>
<sequence>MLEEAGKTATEAIENVRTVQALTREKKFFELFGSYLDQPFKTARQKALIQGFSYGFANSITHFLYAAAFRFGLFLIIDNQMEPMDVMQVLYAISFTASTMGMASSFFPEYIKARFAAGLLFKMIREEPKIDSFSTAGATPKITGNLEFKDIHFAYPSRATVRILRGLNFSLDNGKTLALVGPSGCGKSTVVGLMERFYDPLDGIINVDGKDLKAINPAFMRGHIALVSQEPVLFDCSIRENIIYGLDESSVSEAKINEAATLANVHKFISELPDGYETRVGTKGTQLSGGQKQRIAIARALVRDPKILLLDEATSALDTESEKIVQEALDRAREGRTCIIIAHRLSTVINADSIAVIKNGIVVEQGTHAELVAQRGAYFSLTQKQNLHE</sequence>
<evidence type="ECO:0000256" key="13">
    <source>
        <dbReference type="ARBA" id="ARBA00034018"/>
    </source>
</evidence>
<evidence type="ECO:0000313" key="18">
    <source>
        <dbReference type="WBParaSite" id="PSAMB.scaffold530size47860.g6632.t1"/>
    </source>
</evidence>
<name>A0A914WT77_9BILA</name>
<keyword evidence="12" id="KW-0325">Glycoprotein</keyword>
<feature type="transmembrane region" description="Helical" evidence="14">
    <location>
        <begin position="54"/>
        <end position="77"/>
    </location>
</feature>
<dbReference type="EC" id="7.6.2.2" evidence="3"/>
<comment type="subcellular location">
    <subcellularLocation>
        <location evidence="1">Membrane</location>
        <topology evidence="1">Multi-pass membrane protein</topology>
    </subcellularLocation>
</comment>
<dbReference type="InterPro" id="IPR017871">
    <property type="entry name" value="ABC_transporter-like_CS"/>
</dbReference>
<dbReference type="PROSITE" id="PS50929">
    <property type="entry name" value="ABC_TM1F"/>
    <property type="match status" value="1"/>
</dbReference>
<evidence type="ECO:0000256" key="8">
    <source>
        <dbReference type="ARBA" id="ARBA00022840"/>
    </source>
</evidence>
<evidence type="ECO:0000256" key="14">
    <source>
        <dbReference type="SAM" id="Phobius"/>
    </source>
</evidence>
<dbReference type="SUPFAM" id="SSF90123">
    <property type="entry name" value="ABC transporter transmembrane region"/>
    <property type="match status" value="1"/>
</dbReference>
<keyword evidence="9" id="KW-1278">Translocase</keyword>
<evidence type="ECO:0000256" key="9">
    <source>
        <dbReference type="ARBA" id="ARBA00022967"/>
    </source>
</evidence>
<dbReference type="InterPro" id="IPR039421">
    <property type="entry name" value="Type_1_exporter"/>
</dbReference>